<accession>A0AAD6YRB7</accession>
<proteinExistence type="predicted"/>
<keyword evidence="1" id="KW-0723">Serine/threonine-protein kinase</keyword>
<name>A0AAD6YRB7_9AGAR</name>
<evidence type="ECO:0000256" key="2">
    <source>
        <dbReference type="ARBA" id="ARBA00022679"/>
    </source>
</evidence>
<dbReference type="GO" id="GO:0005524">
    <property type="term" value="F:ATP binding"/>
    <property type="evidence" value="ECO:0007669"/>
    <property type="project" value="InterPro"/>
</dbReference>
<gene>
    <name evidence="5" type="ORF">GGX14DRAFT_555591</name>
</gene>
<dbReference type="CDD" id="cd04515">
    <property type="entry name" value="Alpha_kinase"/>
    <property type="match status" value="1"/>
</dbReference>
<dbReference type="Gene3D" id="3.20.200.10">
    <property type="entry name" value="MHCK/EF2 kinase"/>
    <property type="match status" value="1"/>
</dbReference>
<keyword evidence="2" id="KW-0808">Transferase</keyword>
<comment type="caution">
    <text evidence="5">The sequence shown here is derived from an EMBL/GenBank/DDBJ whole genome shotgun (WGS) entry which is preliminary data.</text>
</comment>
<dbReference type="Proteomes" id="UP001219525">
    <property type="component" value="Unassembled WGS sequence"/>
</dbReference>
<evidence type="ECO:0000313" key="5">
    <source>
        <dbReference type="EMBL" id="KAJ7227013.1"/>
    </source>
</evidence>
<feature type="domain" description="Alpha-type protein kinase" evidence="4">
    <location>
        <begin position="35"/>
        <end position="268"/>
    </location>
</feature>
<sequence>MYILVQCIVRVEQVLGLPTCLQNPSQSPVTLERFDVSVHPETYDPESFKRLGFITALIDDVHFAKGGSKATLTIDGHEQRAVAKRIYRTSDDDSLSLSNTISLTENRALLEAECVRLALGRKFLGEYMGYVKEMEVAVFNNLEFTSAYLATEKAVQFTSTPSTASALDSFDGENGLTWLLESKRAAVVIQFTSTFDHKARSSDLAALTVQSFAHYVFGATNGTVVMADLQGTPAPVRGSDGIVLFYVMTHTQSGGSGLGDFGMEGIRL</sequence>
<organism evidence="5 6">
    <name type="scientific">Mycena pura</name>
    <dbReference type="NCBI Taxonomy" id="153505"/>
    <lineage>
        <taxon>Eukaryota</taxon>
        <taxon>Fungi</taxon>
        <taxon>Dikarya</taxon>
        <taxon>Basidiomycota</taxon>
        <taxon>Agaricomycotina</taxon>
        <taxon>Agaricomycetes</taxon>
        <taxon>Agaricomycetidae</taxon>
        <taxon>Agaricales</taxon>
        <taxon>Marasmiineae</taxon>
        <taxon>Mycenaceae</taxon>
        <taxon>Mycena</taxon>
    </lineage>
</organism>
<dbReference type="InterPro" id="IPR011009">
    <property type="entry name" value="Kinase-like_dom_sf"/>
</dbReference>
<reference evidence="5" key="1">
    <citation type="submission" date="2023-03" db="EMBL/GenBank/DDBJ databases">
        <title>Massive genome expansion in bonnet fungi (Mycena s.s.) driven by repeated elements and novel gene families across ecological guilds.</title>
        <authorList>
            <consortium name="Lawrence Berkeley National Laboratory"/>
            <person name="Harder C.B."/>
            <person name="Miyauchi S."/>
            <person name="Viragh M."/>
            <person name="Kuo A."/>
            <person name="Thoen E."/>
            <person name="Andreopoulos B."/>
            <person name="Lu D."/>
            <person name="Skrede I."/>
            <person name="Drula E."/>
            <person name="Henrissat B."/>
            <person name="Morin E."/>
            <person name="Kohler A."/>
            <person name="Barry K."/>
            <person name="LaButti K."/>
            <person name="Morin E."/>
            <person name="Salamov A."/>
            <person name="Lipzen A."/>
            <person name="Mereny Z."/>
            <person name="Hegedus B."/>
            <person name="Baldrian P."/>
            <person name="Stursova M."/>
            <person name="Weitz H."/>
            <person name="Taylor A."/>
            <person name="Grigoriev I.V."/>
            <person name="Nagy L.G."/>
            <person name="Martin F."/>
            <person name="Kauserud H."/>
        </authorList>
    </citation>
    <scope>NUCLEOTIDE SEQUENCE</scope>
    <source>
        <strain evidence="5">9144</strain>
    </source>
</reference>
<dbReference type="Pfam" id="PF02816">
    <property type="entry name" value="Alpha_kinase"/>
    <property type="match status" value="1"/>
</dbReference>
<keyword evidence="6" id="KW-1185">Reference proteome</keyword>
<dbReference type="EMBL" id="JARJCW010000003">
    <property type="protein sequence ID" value="KAJ7227013.1"/>
    <property type="molecule type" value="Genomic_DNA"/>
</dbReference>
<dbReference type="InterPro" id="IPR004166">
    <property type="entry name" value="a-kinase_dom"/>
</dbReference>
<dbReference type="SUPFAM" id="SSF56112">
    <property type="entry name" value="Protein kinase-like (PK-like)"/>
    <property type="match status" value="1"/>
</dbReference>
<protein>
    <submittedName>
        <fullName evidence="5">Kinase-like domain-containing protein</fullName>
    </submittedName>
</protein>
<keyword evidence="3 5" id="KW-0418">Kinase</keyword>
<evidence type="ECO:0000256" key="1">
    <source>
        <dbReference type="ARBA" id="ARBA00022527"/>
    </source>
</evidence>
<evidence type="ECO:0000259" key="4">
    <source>
        <dbReference type="PROSITE" id="PS51158"/>
    </source>
</evidence>
<dbReference type="PROSITE" id="PS51158">
    <property type="entry name" value="ALPHA_KINASE"/>
    <property type="match status" value="1"/>
</dbReference>
<evidence type="ECO:0000313" key="6">
    <source>
        <dbReference type="Proteomes" id="UP001219525"/>
    </source>
</evidence>
<dbReference type="GO" id="GO:0004674">
    <property type="term" value="F:protein serine/threonine kinase activity"/>
    <property type="evidence" value="ECO:0007669"/>
    <property type="project" value="UniProtKB-KW"/>
</dbReference>
<dbReference type="AlphaFoldDB" id="A0AAD6YRB7"/>
<evidence type="ECO:0000256" key="3">
    <source>
        <dbReference type="ARBA" id="ARBA00022777"/>
    </source>
</evidence>